<evidence type="ECO:0000313" key="2">
    <source>
        <dbReference type="Proteomes" id="UP001187315"/>
    </source>
</evidence>
<comment type="caution">
    <text evidence="1">The sequence shown here is derived from an EMBL/GenBank/DDBJ whole genome shotgun (WGS) entry which is preliminary data.</text>
</comment>
<reference evidence="1" key="1">
    <citation type="submission" date="2023-08" db="EMBL/GenBank/DDBJ databases">
        <title>Pelteobagrus vachellii genome.</title>
        <authorList>
            <person name="Liu H."/>
        </authorList>
    </citation>
    <scope>NUCLEOTIDE SEQUENCE</scope>
    <source>
        <strain evidence="1">PRFRI_2022a</strain>
        <tissue evidence="1">Muscle</tissue>
    </source>
</reference>
<keyword evidence="2" id="KW-1185">Reference proteome</keyword>
<evidence type="ECO:0000313" key="1">
    <source>
        <dbReference type="EMBL" id="KAK2868137.1"/>
    </source>
</evidence>
<accession>A0AA88P0F7</accession>
<proteinExistence type="predicted"/>
<dbReference type="EMBL" id="JAVHJS010000001">
    <property type="protein sequence ID" value="KAK2868137.1"/>
    <property type="molecule type" value="Genomic_DNA"/>
</dbReference>
<dbReference type="Proteomes" id="UP001187315">
    <property type="component" value="Unassembled WGS sequence"/>
</dbReference>
<protein>
    <submittedName>
        <fullName evidence="1">Uncharacterized protein</fullName>
    </submittedName>
</protein>
<name>A0AA88P0F7_TACVA</name>
<sequence>MFKQVDRLTKFIKPACPNDKVLQCVADNTNQWMQGNMRLLLDHYTVTQSSLLSNIYDWIDVAWEQACKWARNRYKYRLKVDTLTVTKNLILDQCSLNQVDGDTQLCDLVTSNVAVPMSQTILPCTVNFDSIREASSGLDKEAMMKGVLPEASSLVSLSPRSSVVPLDLSFSSVADTSVRDVSFKVTPAQHADIDRTRAPHFPVKHPRSTRKIQEWHLKVYKPVIFVGDSNLARIPQFYNPSVQVDSFPGANFLHISKVLQKLTPNPNTQKVILALGINNKDQLFQKTSKKTTTGIVEISGDGFSQRDSLYPCYSFL</sequence>
<gene>
    <name evidence="1" type="ORF">Q7C36_000008</name>
</gene>
<organism evidence="1 2">
    <name type="scientific">Tachysurus vachellii</name>
    <name type="common">Darkbarbel catfish</name>
    <name type="synonym">Pelteobagrus vachellii</name>
    <dbReference type="NCBI Taxonomy" id="175792"/>
    <lineage>
        <taxon>Eukaryota</taxon>
        <taxon>Metazoa</taxon>
        <taxon>Chordata</taxon>
        <taxon>Craniata</taxon>
        <taxon>Vertebrata</taxon>
        <taxon>Euteleostomi</taxon>
        <taxon>Actinopterygii</taxon>
        <taxon>Neopterygii</taxon>
        <taxon>Teleostei</taxon>
        <taxon>Ostariophysi</taxon>
        <taxon>Siluriformes</taxon>
        <taxon>Bagridae</taxon>
        <taxon>Tachysurus</taxon>
    </lineage>
</organism>
<dbReference type="AlphaFoldDB" id="A0AA88P0F7"/>